<name>S9SM09_9RHOB</name>
<dbReference type="EMBL" id="AOLV01000007">
    <property type="protein sequence ID" value="EPX87459.1"/>
    <property type="molecule type" value="Genomic_DNA"/>
</dbReference>
<dbReference type="Proteomes" id="UP000015346">
    <property type="component" value="Unassembled WGS sequence"/>
</dbReference>
<accession>S9SM09</accession>
<sequence length="66" mass="7399">MAERHRSRYGIRETEQFLHEEATPGGQGETGGRLSREIGTRSDGRKALEPDAGTPMRLRKSDTEDN</sequence>
<dbReference type="STRING" id="1123069.ruthe_00529"/>
<proteinExistence type="predicted"/>
<evidence type="ECO:0000313" key="3">
    <source>
        <dbReference type="Proteomes" id="UP000015346"/>
    </source>
</evidence>
<dbReference type="RefSeq" id="WP_021096638.1">
    <property type="nucleotide sequence ID" value="NZ_KE557320.1"/>
</dbReference>
<feature type="region of interest" description="Disordered" evidence="1">
    <location>
        <begin position="1"/>
        <end position="66"/>
    </location>
</feature>
<dbReference type="OrthoDB" id="7868955at2"/>
<evidence type="ECO:0000256" key="1">
    <source>
        <dbReference type="SAM" id="MobiDB-lite"/>
    </source>
</evidence>
<dbReference type="HOGENOM" id="CLU_196888_0_0_5"/>
<comment type="caution">
    <text evidence="2">The sequence shown here is derived from an EMBL/GenBank/DDBJ whole genome shotgun (WGS) entry which is preliminary data.</text>
</comment>
<reference evidence="2 3" key="1">
    <citation type="journal article" date="2013" name="Stand. Genomic Sci.">
        <title>Genome sequence of the reddish-pigmented Rubellimicrobium thermophilum type strain (DSM 16684(T)), a member of the Roseobacter clade.</title>
        <authorList>
            <person name="Fiebig A."/>
            <person name="Riedel T."/>
            <person name="Gronow S."/>
            <person name="Petersen J."/>
            <person name="Klenk H.P."/>
            <person name="Goker M."/>
        </authorList>
    </citation>
    <scope>NUCLEOTIDE SEQUENCE [LARGE SCALE GENOMIC DNA]</scope>
    <source>
        <strain evidence="2 3">DSM 16684</strain>
    </source>
</reference>
<evidence type="ECO:0000313" key="2">
    <source>
        <dbReference type="EMBL" id="EPX87459.1"/>
    </source>
</evidence>
<feature type="compositionally biased region" description="Basic and acidic residues" evidence="1">
    <location>
        <begin position="1"/>
        <end position="22"/>
    </location>
</feature>
<protein>
    <submittedName>
        <fullName evidence="2">Uncharacterized protein</fullName>
    </submittedName>
</protein>
<gene>
    <name evidence="2" type="ORF">ruthe_00529</name>
</gene>
<organism evidence="2 3">
    <name type="scientific">Rubellimicrobium thermophilum DSM 16684</name>
    <dbReference type="NCBI Taxonomy" id="1123069"/>
    <lineage>
        <taxon>Bacteria</taxon>
        <taxon>Pseudomonadati</taxon>
        <taxon>Pseudomonadota</taxon>
        <taxon>Alphaproteobacteria</taxon>
        <taxon>Rhodobacterales</taxon>
        <taxon>Roseobacteraceae</taxon>
        <taxon>Rubellimicrobium</taxon>
    </lineage>
</organism>
<feature type="compositionally biased region" description="Basic and acidic residues" evidence="1">
    <location>
        <begin position="34"/>
        <end position="49"/>
    </location>
</feature>
<dbReference type="AlphaFoldDB" id="S9SM09"/>
<keyword evidence="3" id="KW-1185">Reference proteome</keyword>